<name>A0A495IEV3_9MICO</name>
<feature type="compositionally biased region" description="Basic and acidic residues" evidence="9">
    <location>
        <begin position="168"/>
        <end position="181"/>
    </location>
</feature>
<dbReference type="Proteomes" id="UP000280008">
    <property type="component" value="Unassembled WGS sequence"/>
</dbReference>
<dbReference type="NCBIfam" id="TIGR03544">
    <property type="entry name" value="DivI1A_domain"/>
    <property type="match status" value="1"/>
</dbReference>
<evidence type="ECO:0000256" key="4">
    <source>
        <dbReference type="ARBA" id="ARBA00022490"/>
    </source>
</evidence>
<dbReference type="InterPro" id="IPR019933">
    <property type="entry name" value="DivIVA_domain"/>
</dbReference>
<dbReference type="RefSeq" id="WP_121369057.1">
    <property type="nucleotide sequence ID" value="NZ_RBKS01000001.1"/>
</dbReference>
<protein>
    <recommendedName>
        <fullName evidence="3">Cell wall synthesis protein Wag31</fullName>
    </recommendedName>
    <alternativeName>
        <fullName evidence="8">Antigen 84</fullName>
    </alternativeName>
</protein>
<feature type="region of interest" description="Disordered" evidence="9">
    <location>
        <begin position="45"/>
        <end position="108"/>
    </location>
</feature>
<keyword evidence="11" id="KW-1185">Reference proteome</keyword>
<proteinExistence type="inferred from homology"/>
<evidence type="ECO:0000256" key="2">
    <source>
        <dbReference type="ARBA" id="ARBA00009008"/>
    </source>
</evidence>
<keyword evidence="6" id="KW-0175">Coiled coil</keyword>
<dbReference type="GO" id="GO:0005737">
    <property type="term" value="C:cytoplasm"/>
    <property type="evidence" value="ECO:0007669"/>
    <property type="project" value="UniProtKB-SubCell"/>
</dbReference>
<comment type="caution">
    <text evidence="10">The sequence shown here is derived from an EMBL/GenBank/DDBJ whole genome shotgun (WGS) entry which is preliminary data.</text>
</comment>
<keyword evidence="5" id="KW-0132">Cell division</keyword>
<evidence type="ECO:0000256" key="7">
    <source>
        <dbReference type="ARBA" id="ARBA00023306"/>
    </source>
</evidence>
<evidence type="ECO:0000256" key="5">
    <source>
        <dbReference type="ARBA" id="ARBA00022618"/>
    </source>
</evidence>
<comment type="similarity">
    <text evidence="2">Belongs to the DivIVA family.</text>
</comment>
<evidence type="ECO:0000256" key="6">
    <source>
        <dbReference type="ARBA" id="ARBA00023054"/>
    </source>
</evidence>
<feature type="compositionally biased region" description="Low complexity" evidence="9">
    <location>
        <begin position="97"/>
        <end position="108"/>
    </location>
</feature>
<dbReference type="GO" id="GO:0051301">
    <property type="term" value="P:cell division"/>
    <property type="evidence" value="ECO:0007669"/>
    <property type="project" value="UniProtKB-KW"/>
</dbReference>
<dbReference type="AlphaFoldDB" id="A0A495IEV3"/>
<feature type="compositionally biased region" description="Polar residues" evidence="9">
    <location>
        <begin position="269"/>
        <end position="283"/>
    </location>
</feature>
<evidence type="ECO:0000256" key="9">
    <source>
        <dbReference type="SAM" id="MobiDB-lite"/>
    </source>
</evidence>
<sequence>MALTPEDVVNKRFQPTKFREGYDQDEVDDFLDEVVVELRRLGQENEELRQRLSAAESRADEAQRAASEAPAAAPAPAPEPVAAAPEPVAEPEPVAAPEPVAEVAPAAAPAGAYVAPSVDETTSTNNLLQLARRLHEEHVREGIEKRDALIAEGHATAARIVSEAEADQQAKTEQFENEHRARVAQLETEQQQKTEQFEAEFTARQQKIEGEQRAQVERLDNERIGLEHRVDELRTFERDYRAKLKGYIEGQLRDLEGETSGSAPEPVAAQSSAPASFQGFGSN</sequence>
<gene>
    <name evidence="10" type="ORF">C8E83_1408</name>
</gene>
<dbReference type="Gene3D" id="6.10.250.660">
    <property type="match status" value="1"/>
</dbReference>
<dbReference type="PANTHER" id="PTHR35794:SF2">
    <property type="entry name" value="CELL DIVISION PROTEIN DIVIVA"/>
    <property type="match status" value="1"/>
</dbReference>
<keyword evidence="7" id="KW-0131">Cell cycle</keyword>
<evidence type="ECO:0000256" key="3">
    <source>
        <dbReference type="ARBA" id="ARBA00018787"/>
    </source>
</evidence>
<keyword evidence="4" id="KW-0963">Cytoplasm</keyword>
<dbReference type="EMBL" id="RBKS01000001">
    <property type="protein sequence ID" value="RKR74299.1"/>
    <property type="molecule type" value="Genomic_DNA"/>
</dbReference>
<dbReference type="OrthoDB" id="9815492at2"/>
<dbReference type="PANTHER" id="PTHR35794">
    <property type="entry name" value="CELL DIVISION PROTEIN DIVIVA"/>
    <property type="match status" value="1"/>
</dbReference>
<accession>A0A495IEV3</accession>
<feature type="region of interest" description="Disordered" evidence="9">
    <location>
        <begin position="164"/>
        <end position="193"/>
    </location>
</feature>
<dbReference type="Pfam" id="PF05103">
    <property type="entry name" value="DivIVA"/>
    <property type="match status" value="1"/>
</dbReference>
<reference evidence="10 11" key="1">
    <citation type="submission" date="2018-10" db="EMBL/GenBank/DDBJ databases">
        <title>Sequencing the genomes of 1000 actinobacteria strains.</title>
        <authorList>
            <person name="Klenk H.-P."/>
        </authorList>
    </citation>
    <scope>NUCLEOTIDE SEQUENCE [LARGE SCALE GENOMIC DNA]</scope>
    <source>
        <strain evidence="10 11">DSM 17894</strain>
    </source>
</reference>
<evidence type="ECO:0000313" key="11">
    <source>
        <dbReference type="Proteomes" id="UP000280008"/>
    </source>
</evidence>
<evidence type="ECO:0000256" key="8">
    <source>
        <dbReference type="ARBA" id="ARBA00031737"/>
    </source>
</evidence>
<evidence type="ECO:0000256" key="1">
    <source>
        <dbReference type="ARBA" id="ARBA00004496"/>
    </source>
</evidence>
<dbReference type="InterPro" id="IPR007793">
    <property type="entry name" value="DivIVA_fam"/>
</dbReference>
<comment type="subcellular location">
    <subcellularLocation>
        <location evidence="1">Cytoplasm</location>
    </subcellularLocation>
</comment>
<organism evidence="10 11">
    <name type="scientific">Frondihabitans australicus</name>
    <dbReference type="NCBI Taxonomy" id="386892"/>
    <lineage>
        <taxon>Bacteria</taxon>
        <taxon>Bacillati</taxon>
        <taxon>Actinomycetota</taxon>
        <taxon>Actinomycetes</taxon>
        <taxon>Micrococcales</taxon>
        <taxon>Microbacteriaceae</taxon>
        <taxon>Frondihabitans</taxon>
    </lineage>
</organism>
<feature type="region of interest" description="Disordered" evidence="9">
    <location>
        <begin position="255"/>
        <end position="283"/>
    </location>
</feature>
<evidence type="ECO:0000313" key="10">
    <source>
        <dbReference type="EMBL" id="RKR74299.1"/>
    </source>
</evidence>